<protein>
    <submittedName>
        <fullName evidence="1">Uncharacterized protein</fullName>
    </submittedName>
</protein>
<dbReference type="Proteomes" id="UP001062846">
    <property type="component" value="Chromosome 3"/>
</dbReference>
<accession>A0ACC0PDP2</accession>
<dbReference type="EMBL" id="CM046390">
    <property type="protein sequence ID" value="KAI8563812.1"/>
    <property type="molecule type" value="Genomic_DNA"/>
</dbReference>
<reference evidence="1" key="1">
    <citation type="submission" date="2022-02" db="EMBL/GenBank/DDBJ databases">
        <title>Plant Genome Project.</title>
        <authorList>
            <person name="Zhang R.-G."/>
        </authorList>
    </citation>
    <scope>NUCLEOTIDE SEQUENCE</scope>
    <source>
        <strain evidence="1">AT1</strain>
    </source>
</reference>
<keyword evidence="2" id="KW-1185">Reference proteome</keyword>
<comment type="caution">
    <text evidence="1">The sequence shown here is derived from an EMBL/GenBank/DDBJ whole genome shotgun (WGS) entry which is preliminary data.</text>
</comment>
<name>A0ACC0PDP2_RHOML</name>
<evidence type="ECO:0000313" key="1">
    <source>
        <dbReference type="EMBL" id="KAI8563812.1"/>
    </source>
</evidence>
<organism evidence="1 2">
    <name type="scientific">Rhododendron molle</name>
    <name type="common">Chinese azalea</name>
    <name type="synonym">Azalea mollis</name>
    <dbReference type="NCBI Taxonomy" id="49168"/>
    <lineage>
        <taxon>Eukaryota</taxon>
        <taxon>Viridiplantae</taxon>
        <taxon>Streptophyta</taxon>
        <taxon>Embryophyta</taxon>
        <taxon>Tracheophyta</taxon>
        <taxon>Spermatophyta</taxon>
        <taxon>Magnoliopsida</taxon>
        <taxon>eudicotyledons</taxon>
        <taxon>Gunneridae</taxon>
        <taxon>Pentapetalae</taxon>
        <taxon>asterids</taxon>
        <taxon>Ericales</taxon>
        <taxon>Ericaceae</taxon>
        <taxon>Ericoideae</taxon>
        <taxon>Rhodoreae</taxon>
        <taxon>Rhododendron</taxon>
    </lineage>
</organism>
<sequence>MSRVVAENISPARDCAPFYHRRQGMELSAPAAACASPTLGQLLKKVGDVRKEVTGDETPVHRVLDMRGDDAGGEPRSLPFVLSFTNLTYSVKVSRKMTLSRRHPAVPAAGENIFSKTKVLLNEISGEARDGEILAVLGASGSGKSTLIDALANRIAKGSLKGRVTLNGEALESRLMKVISAYVMQDDLLFPMLTVEETLMFAAEFRLPRTISKSKKKMRVQALIDQLGLRNAAKTVIGDEGHRGVSGGERRRVSIGIDIIHDPIILFLDEPTSGLDSTSAYMVVKVLQRIAQSGSIVIMSVHQPSYRILGLLDRLLFLSRGQTVYSGTPLSLPMFFSDFGHPIPENENRTEFALDLVRELEGSPGGTKALVEFNKSWQNMKRSTRNGFNGSETPTQGLSLKEAISASISRGKLVSGGTTAGSDSSATSMVPTFANPFWIEIAVLSNRAITNSRRMPELFGIRLGAVVVTGFILATMFWRLDNSPKGVQERLGFFAFAMSTTFYTCADALPVFLQERYIFMRETAHNAYRRSSYVLSHSITALPALIFLSLAFASITFFAVGLDGGLSGFFFYFLIILASFWAGSSFVTFLSGVVPHVMLGYTIVVAILAYFLLFSGFFINRDRIPPYWIWFHYISLVKYPYEAVLQNEFSDPNKCFVRGVQIFDNSPLGLVPESMKLKLLSSMSSTLGVNISSSTCVTTGVDILQQQGITDLSKWSCLWVTVAWGFFFRILFYLSLLMGSKNKRS</sequence>
<evidence type="ECO:0000313" key="2">
    <source>
        <dbReference type="Proteomes" id="UP001062846"/>
    </source>
</evidence>
<proteinExistence type="predicted"/>
<gene>
    <name evidence="1" type="ORF">RHMOL_Rhmol03G0138100</name>
</gene>